<comment type="caution">
    <text evidence="2">The sequence shown here is derived from an EMBL/GenBank/DDBJ whole genome shotgun (WGS) entry which is preliminary data.</text>
</comment>
<evidence type="ECO:0000256" key="1">
    <source>
        <dbReference type="SAM" id="SignalP"/>
    </source>
</evidence>
<name>A0A5C8NJN0_9ACTN</name>
<dbReference type="GO" id="GO:0004867">
    <property type="term" value="F:serine-type endopeptidase inhibitor activity"/>
    <property type="evidence" value="ECO:0007669"/>
    <property type="project" value="InterPro"/>
</dbReference>
<reference evidence="2 3" key="1">
    <citation type="submission" date="2019-06" db="EMBL/GenBank/DDBJ databases">
        <title>Aeromicrobium sp. nov., isolated from a maize field.</title>
        <authorList>
            <person name="Lin S.-Y."/>
            <person name="Tsai C.-F."/>
            <person name="Young C.-C."/>
        </authorList>
    </citation>
    <scope>NUCLEOTIDE SEQUENCE [LARGE SCALE GENOMIC DNA]</scope>
    <source>
        <strain evidence="2 3">CC-CFT486</strain>
    </source>
</reference>
<dbReference type="PROSITE" id="PS51257">
    <property type="entry name" value="PROKAR_LIPOPROTEIN"/>
    <property type="match status" value="1"/>
</dbReference>
<dbReference type="SUPFAM" id="SSF55399">
    <property type="entry name" value="Subtilisin inhibitor"/>
    <property type="match status" value="1"/>
</dbReference>
<feature type="chain" id="PRO_5022720741" description="Subtilisin inhibitor domain-containing protein" evidence="1">
    <location>
        <begin position="21"/>
        <end position="132"/>
    </location>
</feature>
<dbReference type="InterPro" id="IPR036819">
    <property type="entry name" value="Subtilisin_inhibitor-like_sf"/>
</dbReference>
<sequence length="132" mass="13944">MPRAVLVVVLALLGTLTACGSDDPETGPVVSLTFNVRQDQDSDTTHSATLGCPGKTPRDRDACAALEVVAPKVFEPVPVDQACTMIFGGPETATVTGTFAEDEVDASFNRANGCEIVRWKQIEPVLSLLKLA</sequence>
<proteinExistence type="predicted"/>
<dbReference type="AlphaFoldDB" id="A0A5C8NJN0"/>
<dbReference type="EMBL" id="VDUX01000003">
    <property type="protein sequence ID" value="TXL61247.1"/>
    <property type="molecule type" value="Genomic_DNA"/>
</dbReference>
<gene>
    <name evidence="2" type="ORF">FHP06_07380</name>
</gene>
<dbReference type="Gene3D" id="3.30.350.10">
    <property type="entry name" value="Subtilisin inhibitor-like"/>
    <property type="match status" value="1"/>
</dbReference>
<dbReference type="RefSeq" id="WP_147685363.1">
    <property type="nucleotide sequence ID" value="NZ_VDUX01000003.1"/>
</dbReference>
<dbReference type="OrthoDB" id="3427327at2"/>
<keyword evidence="3" id="KW-1185">Reference proteome</keyword>
<dbReference type="Proteomes" id="UP000321571">
    <property type="component" value="Unassembled WGS sequence"/>
</dbReference>
<accession>A0A5C8NJN0</accession>
<evidence type="ECO:0008006" key="4">
    <source>
        <dbReference type="Google" id="ProtNLM"/>
    </source>
</evidence>
<keyword evidence="1" id="KW-0732">Signal</keyword>
<evidence type="ECO:0000313" key="3">
    <source>
        <dbReference type="Proteomes" id="UP000321571"/>
    </source>
</evidence>
<protein>
    <recommendedName>
        <fullName evidence="4">Subtilisin inhibitor domain-containing protein</fullName>
    </recommendedName>
</protein>
<feature type="signal peptide" evidence="1">
    <location>
        <begin position="1"/>
        <end position="20"/>
    </location>
</feature>
<evidence type="ECO:0000313" key="2">
    <source>
        <dbReference type="EMBL" id="TXL61247.1"/>
    </source>
</evidence>
<organism evidence="2 3">
    <name type="scientific">Aeromicrobium terrae</name>
    <dbReference type="NCBI Taxonomy" id="2498846"/>
    <lineage>
        <taxon>Bacteria</taxon>
        <taxon>Bacillati</taxon>
        <taxon>Actinomycetota</taxon>
        <taxon>Actinomycetes</taxon>
        <taxon>Propionibacteriales</taxon>
        <taxon>Nocardioidaceae</taxon>
        <taxon>Aeromicrobium</taxon>
    </lineage>
</organism>